<name>A0A922PW82_9LACO</name>
<comment type="caution">
    <text evidence="2">The sequence shown here is derived from an EMBL/GenBank/DDBJ whole genome shotgun (WGS) entry which is preliminary data.</text>
</comment>
<reference evidence="2 3" key="1">
    <citation type="journal article" date="2015" name="Genome Announc.">
        <title>Expanding the biotechnology potential of lactobacilli through comparative genomics of 213 strains and associated genera.</title>
        <authorList>
            <person name="Sun Z."/>
            <person name="Harris H.M."/>
            <person name="McCann A."/>
            <person name="Guo C."/>
            <person name="Argimon S."/>
            <person name="Zhang W."/>
            <person name="Yang X."/>
            <person name="Jeffery I.B."/>
            <person name="Cooney J.C."/>
            <person name="Kagawa T.F."/>
            <person name="Liu W."/>
            <person name="Song Y."/>
            <person name="Salvetti E."/>
            <person name="Wrobel A."/>
            <person name="Rasinkangas P."/>
            <person name="Parkhill J."/>
            <person name="Rea M.C."/>
            <person name="O'Sullivan O."/>
            <person name="Ritari J."/>
            <person name="Douillard F.P."/>
            <person name="Paul Ross R."/>
            <person name="Yang R."/>
            <person name="Briner A.E."/>
            <person name="Felis G.E."/>
            <person name="de Vos W.M."/>
            <person name="Barrangou R."/>
            <person name="Klaenhammer T.R."/>
            <person name="Caufield P.W."/>
            <person name="Cui Y."/>
            <person name="Zhang H."/>
            <person name="O'Toole P.W."/>
        </authorList>
    </citation>
    <scope>NUCLEOTIDE SEQUENCE [LARGE SCALE GENOMIC DNA]</scope>
    <source>
        <strain evidence="2 3">DSM 8475</strain>
    </source>
</reference>
<dbReference type="Pfam" id="PF00248">
    <property type="entry name" value="Aldo_ket_red"/>
    <property type="match status" value="1"/>
</dbReference>
<dbReference type="PANTHER" id="PTHR43638">
    <property type="entry name" value="OXIDOREDUCTASE, ALDO/KETO REDUCTASE FAMILY PROTEIN"/>
    <property type="match status" value="1"/>
</dbReference>
<dbReference type="GO" id="GO:0016491">
    <property type="term" value="F:oxidoreductase activity"/>
    <property type="evidence" value="ECO:0007669"/>
    <property type="project" value="InterPro"/>
</dbReference>
<dbReference type="AlphaFoldDB" id="A0A922PW82"/>
<dbReference type="Gene3D" id="3.20.20.100">
    <property type="entry name" value="NADP-dependent oxidoreductase domain"/>
    <property type="match status" value="1"/>
</dbReference>
<protein>
    <recommendedName>
        <fullName evidence="1">NADP-dependent oxidoreductase domain-containing protein</fullName>
    </recommendedName>
</protein>
<organism evidence="2 3">
    <name type="scientific">Limosilactobacillus pontis DSM 8475</name>
    <dbReference type="NCBI Taxonomy" id="1423794"/>
    <lineage>
        <taxon>Bacteria</taxon>
        <taxon>Bacillati</taxon>
        <taxon>Bacillota</taxon>
        <taxon>Bacilli</taxon>
        <taxon>Lactobacillales</taxon>
        <taxon>Lactobacillaceae</taxon>
        <taxon>Limosilactobacillus</taxon>
    </lineage>
</organism>
<dbReference type="PRINTS" id="PR00069">
    <property type="entry name" value="ALDKETRDTASE"/>
</dbReference>
<accession>A0A922PW82</accession>
<evidence type="ECO:0000313" key="2">
    <source>
        <dbReference type="EMBL" id="KRM38101.1"/>
    </source>
</evidence>
<dbReference type="Proteomes" id="UP000051085">
    <property type="component" value="Unassembled WGS sequence"/>
</dbReference>
<proteinExistence type="predicted"/>
<dbReference type="PANTHER" id="PTHR43638:SF3">
    <property type="entry name" value="ALDEHYDE REDUCTASE"/>
    <property type="match status" value="1"/>
</dbReference>
<dbReference type="SUPFAM" id="SSF51430">
    <property type="entry name" value="NAD(P)-linked oxidoreductase"/>
    <property type="match status" value="1"/>
</dbReference>
<dbReference type="InterPro" id="IPR036812">
    <property type="entry name" value="NAD(P)_OxRdtase_dom_sf"/>
</dbReference>
<feature type="domain" description="NADP-dependent oxidoreductase" evidence="1">
    <location>
        <begin position="14"/>
        <end position="261"/>
    </location>
</feature>
<evidence type="ECO:0000259" key="1">
    <source>
        <dbReference type="Pfam" id="PF00248"/>
    </source>
</evidence>
<dbReference type="InterPro" id="IPR020471">
    <property type="entry name" value="AKR"/>
</dbReference>
<dbReference type="EMBL" id="AZGO01000002">
    <property type="protein sequence ID" value="KRM38101.1"/>
    <property type="molecule type" value="Genomic_DNA"/>
</dbReference>
<dbReference type="InterPro" id="IPR023210">
    <property type="entry name" value="NADP_OxRdtase_dom"/>
</dbReference>
<evidence type="ECO:0000313" key="3">
    <source>
        <dbReference type="Proteomes" id="UP000051085"/>
    </source>
</evidence>
<sequence length="275" mass="31067">MKYVTMNGERLSQIGIGGADLGRRPFKEAEAIHYGLEHGINVVDTAESYPGSEELIKWGMTDIDRQQVFLISKVLPSHATPDQERRSLEGSLKRLGVDYLDLYLLHWRANADLTQAVAGLEQLKQEGLIRHWGVSNFDVKDMEDLLKVPHGDQCFANEDLYNLTSRGVEYDLLPWQAKHQVGFLGYSPFHAVGWNYLHPTKVLRDIAAAHDTEPYPVMLAWITRNNNLVTLPKAATVDHVKANIAAMDLKLTDQELAMIDREYPAPTKKVPLEKI</sequence>
<gene>
    <name evidence="2" type="ORF">FD34_GL001050</name>
</gene>